<keyword evidence="8" id="KW-0732">Signal</keyword>
<gene>
    <name evidence="10" type="ORF">SAMN04488500_13414</name>
</gene>
<dbReference type="PROSITE" id="PS50850">
    <property type="entry name" value="MFS"/>
    <property type="match status" value="1"/>
</dbReference>
<evidence type="ECO:0000256" key="8">
    <source>
        <dbReference type="SAM" id="SignalP"/>
    </source>
</evidence>
<evidence type="ECO:0000313" key="10">
    <source>
        <dbReference type="EMBL" id="SMD14559.1"/>
    </source>
</evidence>
<protein>
    <submittedName>
        <fullName evidence="10">Predicted arabinose efflux permease, MFS family</fullName>
    </submittedName>
</protein>
<feature type="transmembrane region" description="Helical" evidence="7">
    <location>
        <begin position="235"/>
        <end position="256"/>
    </location>
</feature>
<evidence type="ECO:0000256" key="1">
    <source>
        <dbReference type="ARBA" id="ARBA00004651"/>
    </source>
</evidence>
<keyword evidence="4 7" id="KW-0812">Transmembrane</keyword>
<evidence type="ECO:0000256" key="7">
    <source>
        <dbReference type="SAM" id="Phobius"/>
    </source>
</evidence>
<feature type="transmembrane region" description="Helical" evidence="7">
    <location>
        <begin position="38"/>
        <end position="60"/>
    </location>
</feature>
<dbReference type="RefSeq" id="WP_084578348.1">
    <property type="nucleotide sequence ID" value="NZ_CP155572.1"/>
</dbReference>
<dbReference type="InterPro" id="IPR036259">
    <property type="entry name" value="MFS_trans_sf"/>
</dbReference>
<evidence type="ECO:0000256" key="5">
    <source>
        <dbReference type="ARBA" id="ARBA00022989"/>
    </source>
</evidence>
<comment type="subcellular location">
    <subcellularLocation>
        <location evidence="1">Cell membrane</location>
        <topology evidence="1">Multi-pass membrane protein</topology>
    </subcellularLocation>
</comment>
<dbReference type="PANTHER" id="PTHR43124">
    <property type="entry name" value="PURINE EFFLUX PUMP PBUE"/>
    <property type="match status" value="1"/>
</dbReference>
<feature type="transmembrane region" description="Helical" evidence="7">
    <location>
        <begin position="96"/>
        <end position="118"/>
    </location>
</feature>
<dbReference type="Gene3D" id="1.20.1250.20">
    <property type="entry name" value="MFS general substrate transporter like domains"/>
    <property type="match status" value="1"/>
</dbReference>
<evidence type="ECO:0000256" key="6">
    <source>
        <dbReference type="ARBA" id="ARBA00023136"/>
    </source>
</evidence>
<dbReference type="OrthoDB" id="9812221at2"/>
<proteinExistence type="predicted"/>
<sequence length="390" mass="41150">MNRVLLKAAVLSISLLLLAATAVSPAIANISAAFKQVSAQTIMLLVSLPSMTMVLASLVFGKLSESMSRRTLFHVAMLLFLIGGITPYFMNDITMILVMRAILGLSLGLIFPLSLVLISDFFEGGERATIMGLQSVCVNIGGIIFSLLGGLLCVADWHNTFLAYAFGFLVLIFVYFYLPEPPKPQVTANQGDAAKTPLPGKVYFIESVVFLYNLLIFVFFTNVAIQVVGENMGNAASAGIALTMFTGGGLVGGLLFGKAMQLLKNYTIAVGWLLTGAGMALIAGTHDFTLLLTGCFIGGIGFSTTCPAFFVTLSVLSPPARVAFSIALASALSGIGQFVAPFVFEVVSGQFGQGPGRFPLFVSAVSFVAVGVLLLLQNYTQSPSSAKLNS</sequence>
<keyword evidence="11" id="KW-1185">Reference proteome</keyword>
<keyword evidence="5 7" id="KW-1133">Transmembrane helix</keyword>
<evidence type="ECO:0000259" key="9">
    <source>
        <dbReference type="PROSITE" id="PS50850"/>
    </source>
</evidence>
<feature type="transmembrane region" description="Helical" evidence="7">
    <location>
        <begin position="288"/>
        <end position="310"/>
    </location>
</feature>
<feature type="transmembrane region" description="Helical" evidence="7">
    <location>
        <begin position="356"/>
        <end position="376"/>
    </location>
</feature>
<feature type="transmembrane region" description="Helical" evidence="7">
    <location>
        <begin position="263"/>
        <end position="282"/>
    </location>
</feature>
<keyword evidence="2" id="KW-0813">Transport</keyword>
<keyword evidence="6 7" id="KW-0472">Membrane</keyword>
<evidence type="ECO:0000313" key="11">
    <source>
        <dbReference type="Proteomes" id="UP000192738"/>
    </source>
</evidence>
<dbReference type="Pfam" id="PF07690">
    <property type="entry name" value="MFS_1"/>
    <property type="match status" value="1"/>
</dbReference>
<dbReference type="Proteomes" id="UP000192738">
    <property type="component" value="Unassembled WGS sequence"/>
</dbReference>
<feature type="transmembrane region" description="Helical" evidence="7">
    <location>
        <begin position="322"/>
        <end position="344"/>
    </location>
</feature>
<dbReference type="InterPro" id="IPR050189">
    <property type="entry name" value="MFS_Efflux_Transporters"/>
</dbReference>
<evidence type="ECO:0000256" key="3">
    <source>
        <dbReference type="ARBA" id="ARBA00022475"/>
    </source>
</evidence>
<feature type="transmembrane region" description="Helical" evidence="7">
    <location>
        <begin position="130"/>
        <end position="155"/>
    </location>
</feature>
<dbReference type="InterPro" id="IPR020846">
    <property type="entry name" value="MFS_dom"/>
</dbReference>
<accession>A0A1W2EXY7</accession>
<dbReference type="PANTHER" id="PTHR43124:SF3">
    <property type="entry name" value="CHLORAMPHENICOL EFFLUX PUMP RV0191"/>
    <property type="match status" value="1"/>
</dbReference>
<keyword evidence="3" id="KW-1003">Cell membrane</keyword>
<dbReference type="EMBL" id="FWXI01000034">
    <property type="protein sequence ID" value="SMD14559.1"/>
    <property type="molecule type" value="Genomic_DNA"/>
</dbReference>
<dbReference type="STRING" id="112901.SAMN04488500_13414"/>
<dbReference type="InterPro" id="IPR011701">
    <property type="entry name" value="MFS"/>
</dbReference>
<feature type="transmembrane region" description="Helical" evidence="7">
    <location>
        <begin position="161"/>
        <end position="178"/>
    </location>
</feature>
<dbReference type="AlphaFoldDB" id="A0A1W2EXY7"/>
<dbReference type="GO" id="GO:0022857">
    <property type="term" value="F:transmembrane transporter activity"/>
    <property type="evidence" value="ECO:0007669"/>
    <property type="project" value="InterPro"/>
</dbReference>
<name>A0A1W2EXY7_9FIRM</name>
<organism evidence="10 11">
    <name type="scientific">Sporomusa malonica</name>
    <dbReference type="NCBI Taxonomy" id="112901"/>
    <lineage>
        <taxon>Bacteria</taxon>
        <taxon>Bacillati</taxon>
        <taxon>Bacillota</taxon>
        <taxon>Negativicutes</taxon>
        <taxon>Selenomonadales</taxon>
        <taxon>Sporomusaceae</taxon>
        <taxon>Sporomusa</taxon>
    </lineage>
</organism>
<dbReference type="GO" id="GO:0005886">
    <property type="term" value="C:plasma membrane"/>
    <property type="evidence" value="ECO:0007669"/>
    <property type="project" value="UniProtKB-SubCell"/>
</dbReference>
<feature type="domain" description="Major facilitator superfamily (MFS) profile" evidence="9">
    <location>
        <begin position="5"/>
        <end position="381"/>
    </location>
</feature>
<feature type="signal peptide" evidence="8">
    <location>
        <begin position="1"/>
        <end position="28"/>
    </location>
</feature>
<feature type="transmembrane region" description="Helical" evidence="7">
    <location>
        <begin position="72"/>
        <end position="90"/>
    </location>
</feature>
<reference evidence="10 11" key="1">
    <citation type="submission" date="2017-04" db="EMBL/GenBank/DDBJ databases">
        <authorList>
            <person name="Afonso C.L."/>
            <person name="Miller P.J."/>
            <person name="Scott M.A."/>
            <person name="Spackman E."/>
            <person name="Goraichik I."/>
            <person name="Dimitrov K.M."/>
            <person name="Suarez D.L."/>
            <person name="Swayne D.E."/>
        </authorList>
    </citation>
    <scope>NUCLEOTIDE SEQUENCE [LARGE SCALE GENOMIC DNA]</scope>
    <source>
        <strain evidence="10 11">DSM 5090</strain>
    </source>
</reference>
<feature type="chain" id="PRO_5012777440" evidence="8">
    <location>
        <begin position="29"/>
        <end position="390"/>
    </location>
</feature>
<feature type="transmembrane region" description="Helical" evidence="7">
    <location>
        <begin position="209"/>
        <end position="229"/>
    </location>
</feature>
<evidence type="ECO:0000256" key="4">
    <source>
        <dbReference type="ARBA" id="ARBA00022692"/>
    </source>
</evidence>
<evidence type="ECO:0000256" key="2">
    <source>
        <dbReference type="ARBA" id="ARBA00022448"/>
    </source>
</evidence>
<dbReference type="SUPFAM" id="SSF103473">
    <property type="entry name" value="MFS general substrate transporter"/>
    <property type="match status" value="1"/>
</dbReference>